<feature type="compositionally biased region" description="Low complexity" evidence="3">
    <location>
        <begin position="355"/>
        <end position="369"/>
    </location>
</feature>
<evidence type="ECO:0000256" key="1">
    <source>
        <dbReference type="ARBA" id="ARBA00004123"/>
    </source>
</evidence>
<comment type="caution">
    <text evidence="4">The sequence shown here is derived from an EMBL/GenBank/DDBJ whole genome shotgun (WGS) entry which is preliminary data.</text>
</comment>
<feature type="region of interest" description="Disordered" evidence="3">
    <location>
        <begin position="187"/>
        <end position="230"/>
    </location>
</feature>
<evidence type="ECO:0000256" key="2">
    <source>
        <dbReference type="ARBA" id="ARBA00023242"/>
    </source>
</evidence>
<dbReference type="Gene3D" id="3.30.160.360">
    <property type="match status" value="1"/>
</dbReference>
<name>A0AAV5KCV6_9ROSI</name>
<dbReference type="Proteomes" id="UP001054252">
    <property type="component" value="Unassembled WGS sequence"/>
</dbReference>
<organism evidence="4 5">
    <name type="scientific">Rubroshorea leprosula</name>
    <dbReference type="NCBI Taxonomy" id="152421"/>
    <lineage>
        <taxon>Eukaryota</taxon>
        <taxon>Viridiplantae</taxon>
        <taxon>Streptophyta</taxon>
        <taxon>Embryophyta</taxon>
        <taxon>Tracheophyta</taxon>
        <taxon>Spermatophyta</taxon>
        <taxon>Magnoliopsida</taxon>
        <taxon>eudicotyledons</taxon>
        <taxon>Gunneridae</taxon>
        <taxon>Pentapetalae</taxon>
        <taxon>rosids</taxon>
        <taxon>malvids</taxon>
        <taxon>Malvales</taxon>
        <taxon>Dipterocarpaceae</taxon>
        <taxon>Rubroshorea</taxon>
    </lineage>
</organism>
<dbReference type="InterPro" id="IPR040092">
    <property type="entry name" value="TBRG1"/>
</dbReference>
<proteinExistence type="predicted"/>
<reference evidence="4 5" key="1">
    <citation type="journal article" date="2021" name="Commun. Biol.">
        <title>The genome of Shorea leprosula (Dipterocarpaceae) highlights the ecological relevance of drought in aseasonal tropical rainforests.</title>
        <authorList>
            <person name="Ng K.K.S."/>
            <person name="Kobayashi M.J."/>
            <person name="Fawcett J.A."/>
            <person name="Hatakeyama M."/>
            <person name="Paape T."/>
            <person name="Ng C.H."/>
            <person name="Ang C.C."/>
            <person name="Tnah L.H."/>
            <person name="Lee C.T."/>
            <person name="Nishiyama T."/>
            <person name="Sese J."/>
            <person name="O'Brien M.J."/>
            <person name="Copetti D."/>
            <person name="Mohd Noor M.I."/>
            <person name="Ong R.C."/>
            <person name="Putra M."/>
            <person name="Sireger I.Z."/>
            <person name="Indrioko S."/>
            <person name="Kosugi Y."/>
            <person name="Izuno A."/>
            <person name="Isagi Y."/>
            <person name="Lee S.L."/>
            <person name="Shimizu K.K."/>
        </authorList>
    </citation>
    <scope>NUCLEOTIDE SEQUENCE [LARGE SCALE GENOMIC DNA]</scope>
    <source>
        <strain evidence="4">214</strain>
    </source>
</reference>
<dbReference type="PANTHER" id="PTHR22715">
    <property type="entry name" value="TRANSFORMING GROWTH FACTOR BETA REGULATED GENE 1"/>
    <property type="match status" value="1"/>
</dbReference>
<dbReference type="EMBL" id="BPVZ01000060">
    <property type="protein sequence ID" value="GKV22409.1"/>
    <property type="molecule type" value="Genomic_DNA"/>
</dbReference>
<dbReference type="AlphaFoldDB" id="A0AAV5KCV6"/>
<keyword evidence="2" id="KW-0539">Nucleus</keyword>
<dbReference type="InterPro" id="IPR003888">
    <property type="entry name" value="FYrich_N"/>
</dbReference>
<dbReference type="InterPro" id="IPR036322">
    <property type="entry name" value="WD40_repeat_dom_sf"/>
</dbReference>
<feature type="region of interest" description="Disordered" evidence="3">
    <location>
        <begin position="294"/>
        <end position="323"/>
    </location>
</feature>
<feature type="compositionally biased region" description="Basic and acidic residues" evidence="3">
    <location>
        <begin position="370"/>
        <end position="380"/>
    </location>
</feature>
<dbReference type="GO" id="GO:0048731">
    <property type="term" value="P:system development"/>
    <property type="evidence" value="ECO:0007669"/>
    <property type="project" value="UniProtKB-ARBA"/>
</dbReference>
<dbReference type="GO" id="GO:0005634">
    <property type="term" value="C:nucleus"/>
    <property type="evidence" value="ECO:0007669"/>
    <property type="project" value="UniProtKB-SubCell"/>
</dbReference>
<dbReference type="GO" id="GO:0051726">
    <property type="term" value="P:regulation of cell cycle"/>
    <property type="evidence" value="ECO:0007669"/>
    <property type="project" value="TreeGrafter"/>
</dbReference>
<gene>
    <name evidence="4" type="ORF">SLEP1_g32287</name>
</gene>
<sequence length="1190" mass="131181">MPKDEDGGAPKPDGLEIISIGSLYRGPWEKKYWSSSRGKDRYPYPVGYQAVRAHNGSTYKMEILEGSKGPLFRITSDGHSCSGQTPDISWEKFQKTGCPSLKIWHGKRFSCKIDGVEFFGFKNPFVQRLFRELVTNVNGTAEVNLLSSSFCNGASALECGNLFEKSSTYPDLQSQLFRLKVKKKRSARHESIKRQSVNEASPKRPRPDNYNDEASNSLQLKQSDKVSVSKNNSALEGELNDLPRALSASVLLHPVEQDNNRVSAIEDLKLTSVNFSNHPSERAVRARLDGKLFGTESPIPTRASKGSSKELDRSEKADPETVSFPVETVEKAGNSPVPKDSLEINEVQLCVPDTLDLTQDDPTNLASSASEKEKSSQGIKEDLTAADKVISDGLVIKSNEEKEIDTSNSNTSFEKSDLDSVGLEVAKSMMAILLPQAIPFLEEASRKQKEVVRPSRGSPCAINSEHDDVEHRMKVDTLSSCTVPFPTENLEHEKMHIQISDPCSIAPYLEHKNSFIPDSFEDDQYEGHLDNHKIFVSNTLEADQETSVCHNEVSRNEDAPSPNELNIVLNKRPEENGKNLSETVIWCASPSKKALPKNVQGVCADSEENSARMETHSIEKPEKACNNVEGNIVKVLVTDTNAESGTDENNVSTQVQNKVYTRKKVSKKTSSAQIEKYCGHPSQTIRYPNSQDACVPKTCHGFQVKEATLNCASSNVRPMIAPNQDLICTFQSKLKSDFLNPPISFLDEQHAHYDNEVHGQKSTVEYNTSASSNQETSFCDMNTSKCEVNSELEGSIHLVGCYVHPKPVLSILLSTKGNEISICASCGLLAEKERTFFIYRIATEEATTGCPSFVGYTPVTLPLSEDNFGREISVEKCGLQFTLDGQYLVLLDSFRTPHCREGRTDCICSRCTSNCFEENAVKIVQVKPGFVSLMAKLTTADIVWLIAANIGFNIFEFAKTEEYVIPANDCIFPCIVELKRIPKCTLVVSHNGFGEFSMWDILNRVIISTFSASGNSISQFLPIGLITWNPVSLNADMKEHIDEIMAVTKARVSKNTDNCCLLPSEKDVAVWLLVSNFSDSGASYEHISGHCQANPVKWWRLALLVKDMVILGSTLDPSAATVGASAGQGIMGTHDGHVYMWELSTGTKLGILHHFKGCCVSCIATDDTTPGVLAVGADDGQLLVYLQQSR</sequence>
<protein>
    <submittedName>
        <fullName evidence="4">Uncharacterized protein</fullName>
    </submittedName>
</protein>
<evidence type="ECO:0000313" key="4">
    <source>
        <dbReference type="EMBL" id="GKV22409.1"/>
    </source>
</evidence>
<feature type="compositionally biased region" description="Polar residues" evidence="3">
    <location>
        <begin position="212"/>
        <end position="230"/>
    </location>
</feature>
<dbReference type="PROSITE" id="PS51542">
    <property type="entry name" value="FYRN"/>
    <property type="match status" value="1"/>
</dbReference>
<comment type="subcellular location">
    <subcellularLocation>
        <location evidence="1">Nucleus</location>
    </subcellularLocation>
</comment>
<dbReference type="GO" id="GO:0140993">
    <property type="term" value="F:histone modifying activity"/>
    <property type="evidence" value="ECO:0007669"/>
    <property type="project" value="UniProtKB-ARBA"/>
</dbReference>
<dbReference type="InterPro" id="IPR003889">
    <property type="entry name" value="FYrich_C"/>
</dbReference>
<feature type="compositionally biased region" description="Basic and acidic residues" evidence="3">
    <location>
        <begin position="307"/>
        <end position="319"/>
    </location>
</feature>
<evidence type="ECO:0000256" key="3">
    <source>
        <dbReference type="SAM" id="MobiDB-lite"/>
    </source>
</evidence>
<dbReference type="PROSITE" id="PS51543">
    <property type="entry name" value="FYRC"/>
    <property type="match status" value="1"/>
</dbReference>
<keyword evidence="5" id="KW-1185">Reference proteome</keyword>
<evidence type="ECO:0000313" key="5">
    <source>
        <dbReference type="Proteomes" id="UP001054252"/>
    </source>
</evidence>
<dbReference type="PANTHER" id="PTHR22715:SF1">
    <property type="entry name" value="DNA BINDING PROTEIN"/>
    <property type="match status" value="1"/>
</dbReference>
<accession>A0AAV5KCV6</accession>
<dbReference type="SUPFAM" id="SSF50978">
    <property type="entry name" value="WD40 repeat-like"/>
    <property type="match status" value="1"/>
</dbReference>
<feature type="region of interest" description="Disordered" evidence="3">
    <location>
        <begin position="355"/>
        <end position="380"/>
    </location>
</feature>